<name>A0A0N0M0G1_9GAMM</name>
<dbReference type="PANTHER" id="PTHR38591">
    <property type="entry name" value="HYDROLASE"/>
    <property type="match status" value="1"/>
</dbReference>
<dbReference type="AlphaFoldDB" id="A0A0N0M0G1"/>
<sequence length="356" mass="40084">MLKNRLFSVFVLCILCACQPAEQQKSKKTEMGSALQVSIGEPVKPSEILSFPQDHGIHNKQGIEWWYLTANLKTANNETFGVQWTLFRTLMPSKINSQWWDNNLYFAHFAMQSKQEHIAFERFARVGQASVTSSPFNASIDNWQLKSNENTFLPLTLSAEQEGYAVELTLAQSPLTLHGDNGYSQKTQSGHASYYYSYPFLNVTGKLTFAGNHYSVTGNAWYDREWSASLLDKQQRGWDWFSLVGSQSGDKKGLMLFCIRGDDQGYDYCSGSKISANGKVTQIPQQDITLTVINTVSLGNRDYPSKWQVQLANSEAIIIESITKDSRNQLSIEYWEGRVKATGGFNGKGYAELTGY</sequence>
<protein>
    <submittedName>
        <fullName evidence="2">ABC transporter</fullName>
    </submittedName>
</protein>
<comment type="caution">
    <text evidence="2">The sequence shown here is derived from an EMBL/GenBank/DDBJ whole genome shotgun (WGS) entry which is preliminary data.</text>
</comment>
<dbReference type="InterPro" id="IPR010791">
    <property type="entry name" value="AttH_dom"/>
</dbReference>
<dbReference type="RefSeq" id="WP_054453963.1">
    <property type="nucleotide sequence ID" value="NZ_LHPH01000008.1"/>
</dbReference>
<evidence type="ECO:0000313" key="3">
    <source>
        <dbReference type="Proteomes" id="UP000037848"/>
    </source>
</evidence>
<dbReference type="Pfam" id="PF17186">
    <property type="entry name" value="Lipocalin_9"/>
    <property type="match status" value="1"/>
</dbReference>
<dbReference type="EMBL" id="LHPH01000008">
    <property type="protein sequence ID" value="KPH63409.1"/>
    <property type="molecule type" value="Genomic_DNA"/>
</dbReference>
<dbReference type="Gene3D" id="2.40.370.10">
    <property type="entry name" value="AttH-like domain"/>
    <property type="match status" value="2"/>
</dbReference>
<dbReference type="STRING" id="187330.AMS58_10790"/>
<dbReference type="SUPFAM" id="SSF159245">
    <property type="entry name" value="AttH-like"/>
    <property type="match status" value="1"/>
</dbReference>
<dbReference type="OrthoDB" id="9770826at2"/>
<evidence type="ECO:0000313" key="2">
    <source>
        <dbReference type="EMBL" id="KPH63409.1"/>
    </source>
</evidence>
<dbReference type="PROSITE" id="PS51257">
    <property type="entry name" value="PROKAR_LIPOPROTEIN"/>
    <property type="match status" value="1"/>
</dbReference>
<dbReference type="PATRIC" id="fig|187330.3.peg.3850"/>
<accession>A0A0N0M0G1</accession>
<dbReference type="InterPro" id="IPR023374">
    <property type="entry name" value="AttH-like_dom_sf"/>
</dbReference>
<proteinExistence type="predicted"/>
<organism evidence="2 3">
    <name type="scientific">Pseudoalteromonas porphyrae</name>
    <dbReference type="NCBI Taxonomy" id="187330"/>
    <lineage>
        <taxon>Bacteria</taxon>
        <taxon>Pseudomonadati</taxon>
        <taxon>Pseudomonadota</taxon>
        <taxon>Gammaproteobacteria</taxon>
        <taxon>Alteromonadales</taxon>
        <taxon>Pseudoalteromonadaceae</taxon>
        <taxon>Pseudoalteromonas</taxon>
    </lineage>
</organism>
<dbReference type="Pfam" id="PF07143">
    <property type="entry name" value="CrtC"/>
    <property type="match status" value="1"/>
</dbReference>
<gene>
    <name evidence="2" type="ORF">ADS77_08945</name>
</gene>
<keyword evidence="3" id="KW-1185">Reference proteome</keyword>
<feature type="domain" description="AttH" evidence="1">
    <location>
        <begin position="63"/>
        <end position="227"/>
    </location>
</feature>
<dbReference type="Proteomes" id="UP000037848">
    <property type="component" value="Unassembled WGS sequence"/>
</dbReference>
<evidence type="ECO:0000259" key="1">
    <source>
        <dbReference type="Pfam" id="PF07143"/>
    </source>
</evidence>
<dbReference type="PANTHER" id="PTHR38591:SF1">
    <property type="entry name" value="BLL1000 PROTEIN"/>
    <property type="match status" value="1"/>
</dbReference>
<reference evidence="2 3" key="1">
    <citation type="submission" date="2015-08" db="EMBL/GenBank/DDBJ databases">
        <title>Draft Genome Sequence of Pseudoalteromonas porphyrae UCD-SED14.</title>
        <authorList>
            <person name="Coil D.A."/>
            <person name="Jospin G."/>
            <person name="Lee R.D."/>
            <person name="Eisen J.A."/>
        </authorList>
    </citation>
    <scope>NUCLEOTIDE SEQUENCE [LARGE SCALE GENOMIC DNA]</scope>
    <source>
        <strain evidence="2 3">UCD-SED14</strain>
    </source>
</reference>